<keyword evidence="2 7" id="KW-0489">Methyltransferase</keyword>
<evidence type="ECO:0000259" key="6">
    <source>
        <dbReference type="Pfam" id="PF25371"/>
    </source>
</evidence>
<proteinExistence type="inferred from homology"/>
<accession>A0ABS2BJR1</accession>
<keyword evidence="5" id="KW-0443">Lipid metabolism</keyword>
<reference evidence="7 8" key="1">
    <citation type="submission" date="2021-01" db="EMBL/GenBank/DDBJ databases">
        <title>Draft Genome Sequence and Polyhydroxyalkanoate Biosynthetic Potential of Jeongeupia naejangsanensis Type Strain DSM 24253.</title>
        <authorList>
            <person name="Turrini P."/>
            <person name="Artuso I."/>
            <person name="Lugli G.A."/>
            <person name="Frangipani E."/>
            <person name="Ventura M."/>
            <person name="Visca P."/>
        </authorList>
    </citation>
    <scope>NUCLEOTIDE SEQUENCE [LARGE SCALE GENOMIC DNA]</scope>
    <source>
        <strain evidence="7 8">DSM 24253</strain>
    </source>
</reference>
<name>A0ABS2BJR1_9NEIS</name>
<dbReference type="EMBL" id="JAESND010000002">
    <property type="protein sequence ID" value="MBM3115660.1"/>
    <property type="molecule type" value="Genomic_DNA"/>
</dbReference>
<dbReference type="InterPro" id="IPR003333">
    <property type="entry name" value="CMAS"/>
</dbReference>
<evidence type="ECO:0000313" key="8">
    <source>
        <dbReference type="Proteomes" id="UP000809431"/>
    </source>
</evidence>
<dbReference type="SUPFAM" id="SSF53335">
    <property type="entry name" value="S-adenosyl-L-methionine-dependent methyltransferases"/>
    <property type="match status" value="1"/>
</dbReference>
<protein>
    <submittedName>
        <fullName evidence="7">Class I SAM-dependent methyltransferase</fullName>
    </submittedName>
</protein>
<dbReference type="InterPro" id="IPR050723">
    <property type="entry name" value="CFA/CMAS"/>
</dbReference>
<dbReference type="GO" id="GO:0032259">
    <property type="term" value="P:methylation"/>
    <property type="evidence" value="ECO:0007669"/>
    <property type="project" value="UniProtKB-KW"/>
</dbReference>
<dbReference type="GO" id="GO:0008168">
    <property type="term" value="F:methyltransferase activity"/>
    <property type="evidence" value="ECO:0007669"/>
    <property type="project" value="UniProtKB-KW"/>
</dbReference>
<dbReference type="PANTHER" id="PTHR43667:SF1">
    <property type="entry name" value="CYCLOPROPANE-FATTY-ACYL-PHOSPHOLIPID SYNTHASE"/>
    <property type="match status" value="1"/>
</dbReference>
<dbReference type="Pfam" id="PF02353">
    <property type="entry name" value="CMAS"/>
    <property type="match status" value="1"/>
</dbReference>
<dbReference type="Gene3D" id="3.40.50.150">
    <property type="entry name" value="Vaccinia Virus protein VP39"/>
    <property type="match status" value="1"/>
</dbReference>
<comment type="similarity">
    <text evidence="1">Belongs to the CFA/CMAS family.</text>
</comment>
<dbReference type="InterPro" id="IPR029063">
    <property type="entry name" value="SAM-dependent_MTases_sf"/>
</dbReference>
<gene>
    <name evidence="7" type="ORF">JMJ54_07455</name>
</gene>
<keyword evidence="8" id="KW-1185">Reference proteome</keyword>
<evidence type="ECO:0000256" key="1">
    <source>
        <dbReference type="ARBA" id="ARBA00010815"/>
    </source>
</evidence>
<dbReference type="PANTHER" id="PTHR43667">
    <property type="entry name" value="CYCLOPROPANE-FATTY-ACYL-PHOSPHOLIPID SYNTHASE"/>
    <property type="match status" value="1"/>
</dbReference>
<evidence type="ECO:0000256" key="3">
    <source>
        <dbReference type="ARBA" id="ARBA00022679"/>
    </source>
</evidence>
<evidence type="ECO:0000256" key="2">
    <source>
        <dbReference type="ARBA" id="ARBA00022603"/>
    </source>
</evidence>
<comment type="caution">
    <text evidence="7">The sequence shown here is derived from an EMBL/GenBank/DDBJ whole genome shotgun (WGS) entry which is preliminary data.</text>
</comment>
<dbReference type="CDD" id="cd02440">
    <property type="entry name" value="AdoMet_MTases"/>
    <property type="match status" value="1"/>
</dbReference>
<organism evidence="7 8">
    <name type="scientific">Jeongeupia naejangsanensis</name>
    <dbReference type="NCBI Taxonomy" id="613195"/>
    <lineage>
        <taxon>Bacteria</taxon>
        <taxon>Pseudomonadati</taxon>
        <taxon>Pseudomonadota</taxon>
        <taxon>Betaproteobacteria</taxon>
        <taxon>Neisseriales</taxon>
        <taxon>Chitinibacteraceae</taxon>
        <taxon>Jeongeupia</taxon>
    </lineage>
</organism>
<dbReference type="PIRSF" id="PIRSF003085">
    <property type="entry name" value="CMAS"/>
    <property type="match status" value="1"/>
</dbReference>
<dbReference type="Pfam" id="PF25371">
    <property type="entry name" value="DUF7884"/>
    <property type="match status" value="1"/>
</dbReference>
<dbReference type="RefSeq" id="WP_203537355.1">
    <property type="nucleotide sequence ID" value="NZ_JAESND010000002.1"/>
</dbReference>
<dbReference type="Proteomes" id="UP000809431">
    <property type="component" value="Unassembled WGS sequence"/>
</dbReference>
<evidence type="ECO:0000256" key="4">
    <source>
        <dbReference type="ARBA" id="ARBA00022691"/>
    </source>
</evidence>
<dbReference type="InterPro" id="IPR057206">
    <property type="entry name" value="DUF7884"/>
</dbReference>
<keyword evidence="4" id="KW-0949">S-adenosyl-L-methionine</keyword>
<feature type="domain" description="DUF7884" evidence="6">
    <location>
        <begin position="25"/>
        <end position="97"/>
    </location>
</feature>
<evidence type="ECO:0000256" key="5">
    <source>
        <dbReference type="ARBA" id="ARBA00023098"/>
    </source>
</evidence>
<sequence>MLIDKLGQFGLDQFDRWAGQIRSYGELPLQIRLWNGRDYRFSASPTVTITLPGPQAVSYFRKPSLASLGEAYVEGQVDIDGPLLSVFEVAVALAGRLVSGNKLWGRLAARNAHHSRTLDSESIQYHYDVSDEFYRLWLDEQMVYSCAYFERGDETLADAQVKKLDHILTKVMLRPGEQLLDIGCGWGALILRAATQFGAHATGITLSENQYERARQRIRDAGVQDRCKVLLCDYRDVTGTYDKITSVGMFEHVGLANLAGYFAKVNSLLRDGGLVLNHGITTTDVNNGSGAYFGGSDFIDRYVFPNGELPHLALAVKEMSAAGLEVLDVESLRRHYARTLELWTDRFEANGSRIRTMVDDKHYRIWRVYLAGCAWAFANDWVSIYQLLGCRAGTAGLNPTPMSRGYMYPK</sequence>
<evidence type="ECO:0000313" key="7">
    <source>
        <dbReference type="EMBL" id="MBM3115660.1"/>
    </source>
</evidence>
<keyword evidence="3" id="KW-0808">Transferase</keyword>